<dbReference type="PANTHER" id="PTHR10724">
    <property type="entry name" value="30S RIBOSOMAL PROTEIN S1"/>
    <property type="match status" value="1"/>
</dbReference>
<accession>A0A6J4JRM2</accession>
<organism evidence="6">
    <name type="scientific">uncultured Chloroflexia bacterium</name>
    <dbReference type="NCBI Taxonomy" id="1672391"/>
    <lineage>
        <taxon>Bacteria</taxon>
        <taxon>Bacillati</taxon>
        <taxon>Chloroflexota</taxon>
        <taxon>Chloroflexia</taxon>
        <taxon>environmental samples</taxon>
    </lineage>
</organism>
<feature type="region of interest" description="Disordered" evidence="4">
    <location>
        <begin position="509"/>
        <end position="693"/>
    </location>
</feature>
<dbReference type="CDD" id="cd05685">
    <property type="entry name" value="S1_Tex"/>
    <property type="match status" value="2"/>
</dbReference>
<dbReference type="Gene3D" id="2.40.50.140">
    <property type="entry name" value="Nucleic acid-binding proteins"/>
    <property type="match status" value="3"/>
</dbReference>
<dbReference type="InterPro" id="IPR003029">
    <property type="entry name" value="S1_domain"/>
</dbReference>
<dbReference type="InterPro" id="IPR050437">
    <property type="entry name" value="Ribos_protein_bS1-like"/>
</dbReference>
<feature type="compositionally biased region" description="Basic and acidic residues" evidence="4">
    <location>
        <begin position="512"/>
        <end position="525"/>
    </location>
</feature>
<dbReference type="GO" id="GO:0022627">
    <property type="term" value="C:cytosolic small ribosomal subunit"/>
    <property type="evidence" value="ECO:0007669"/>
    <property type="project" value="TreeGrafter"/>
</dbReference>
<feature type="compositionally biased region" description="Basic and acidic residues" evidence="4">
    <location>
        <begin position="330"/>
        <end position="347"/>
    </location>
</feature>
<feature type="region of interest" description="Disordered" evidence="4">
    <location>
        <begin position="325"/>
        <end position="347"/>
    </location>
</feature>
<feature type="compositionally biased region" description="Acidic residues" evidence="4">
    <location>
        <begin position="634"/>
        <end position="643"/>
    </location>
</feature>
<feature type="compositionally biased region" description="Basic and acidic residues" evidence="4">
    <location>
        <begin position="613"/>
        <end position="631"/>
    </location>
</feature>
<evidence type="ECO:0000313" key="6">
    <source>
        <dbReference type="EMBL" id="CAA9285732.1"/>
    </source>
</evidence>
<dbReference type="InterPro" id="IPR044146">
    <property type="entry name" value="S1_Tex"/>
</dbReference>
<dbReference type="SMART" id="SM00316">
    <property type="entry name" value="S1"/>
    <property type="match status" value="3"/>
</dbReference>
<comment type="similarity">
    <text evidence="1">Belongs to the bacterial ribosomal protein bS1 family.</text>
</comment>
<dbReference type="AlphaFoldDB" id="A0A6J4JRM2"/>
<dbReference type="GO" id="GO:0003729">
    <property type="term" value="F:mRNA binding"/>
    <property type="evidence" value="ECO:0007669"/>
    <property type="project" value="UniProtKB-ARBA"/>
</dbReference>
<feature type="domain" description="S1 motif" evidence="5">
    <location>
        <begin position="360"/>
        <end position="429"/>
    </location>
</feature>
<feature type="compositionally biased region" description="Basic and acidic residues" evidence="4">
    <location>
        <begin position="578"/>
        <end position="592"/>
    </location>
</feature>
<dbReference type="GO" id="GO:0006412">
    <property type="term" value="P:translation"/>
    <property type="evidence" value="ECO:0007669"/>
    <property type="project" value="TreeGrafter"/>
</dbReference>
<proteinExistence type="inferred from homology"/>
<dbReference type="Pfam" id="PF00575">
    <property type="entry name" value="S1"/>
    <property type="match status" value="3"/>
</dbReference>
<feature type="region of interest" description="Disordered" evidence="4">
    <location>
        <begin position="220"/>
        <end position="256"/>
    </location>
</feature>
<keyword evidence="3" id="KW-0687">Ribonucleoprotein</keyword>
<evidence type="ECO:0000256" key="3">
    <source>
        <dbReference type="ARBA" id="ARBA00023274"/>
    </source>
</evidence>
<evidence type="ECO:0000256" key="2">
    <source>
        <dbReference type="ARBA" id="ARBA00022980"/>
    </source>
</evidence>
<dbReference type="PANTHER" id="PTHR10724:SF7">
    <property type="entry name" value="SMALL RIBOSOMAL SUBUNIT PROTEIN BS1C"/>
    <property type="match status" value="1"/>
</dbReference>
<evidence type="ECO:0000259" key="5">
    <source>
        <dbReference type="PROSITE" id="PS50126"/>
    </source>
</evidence>
<feature type="domain" description="S1 motif" evidence="5">
    <location>
        <begin position="443"/>
        <end position="512"/>
    </location>
</feature>
<keyword evidence="2 6" id="KW-0689">Ribosomal protein</keyword>
<dbReference type="InterPro" id="IPR012340">
    <property type="entry name" value="NA-bd_OB-fold"/>
</dbReference>
<gene>
    <name evidence="6" type="ORF">AVDCRST_MAG26-3708</name>
</gene>
<protein>
    <submittedName>
        <fullName evidence="6">SSU ribosomal protein S1p</fullName>
    </submittedName>
</protein>
<feature type="compositionally biased region" description="Basic and acidic residues" evidence="4">
    <location>
        <begin position="558"/>
        <end position="570"/>
    </location>
</feature>
<feature type="compositionally biased region" description="Basic and acidic residues" evidence="4">
    <location>
        <begin position="681"/>
        <end position="693"/>
    </location>
</feature>
<dbReference type="SUPFAM" id="SSF50249">
    <property type="entry name" value="Nucleic acid-binding proteins"/>
    <property type="match status" value="3"/>
</dbReference>
<dbReference type="PROSITE" id="PS50126">
    <property type="entry name" value="S1"/>
    <property type="match status" value="3"/>
</dbReference>
<reference evidence="6" key="1">
    <citation type="submission" date="2020-02" db="EMBL/GenBank/DDBJ databases">
        <authorList>
            <person name="Meier V. D."/>
        </authorList>
    </citation>
    <scope>NUCLEOTIDE SEQUENCE</scope>
    <source>
        <strain evidence="6">AVDCRST_MAG26</strain>
    </source>
</reference>
<dbReference type="EMBL" id="CADCTK010000864">
    <property type="protein sequence ID" value="CAA9285732.1"/>
    <property type="molecule type" value="Genomic_DNA"/>
</dbReference>
<feature type="domain" description="S1 motif" evidence="5">
    <location>
        <begin position="260"/>
        <end position="329"/>
    </location>
</feature>
<evidence type="ECO:0000256" key="1">
    <source>
        <dbReference type="ARBA" id="ARBA00006767"/>
    </source>
</evidence>
<feature type="compositionally biased region" description="Low complexity" evidence="4">
    <location>
        <begin position="7"/>
        <end position="19"/>
    </location>
</feature>
<evidence type="ECO:0000256" key="4">
    <source>
        <dbReference type="SAM" id="MobiDB-lite"/>
    </source>
</evidence>
<dbReference type="FunFam" id="2.40.50.140:FF:000051">
    <property type="entry name" value="RNA-binding transcriptional accessory protein"/>
    <property type="match status" value="3"/>
</dbReference>
<feature type="region of interest" description="Disordered" evidence="4">
    <location>
        <begin position="1"/>
        <end position="23"/>
    </location>
</feature>
<sequence>MTDAERTSAQAEEQEQATQNGGLLSRIVDTARSVVETVAERAPEAVSSAAAVAGGAVGAVVEKVRDLGATEPASQAETPAVVQDEAATAEALPVAAVEESVLVAVVDEGATASAPVVQDEVVDVEVLPVAVAEEGVLVAVVDESPAVSAPVVPDEVVGVDALPIAVVETSVPDAAVADATTAVVPAGPDDAAEPGGPILAVADAVRRRVSRVYGAITAAAGGQASPDQQPPAAPAGATYQPETEGAKGGRPRRFKDVQPGMQLQGKVTSIALYGIFVDVGVGRDGLVHISEMSDQRVETPTDLVQIGTPVDVWVKSVDPDARRISLTMRDPNRQKPERSERRGPRKREINRERLAELKAGDSVEGTISSLAPFGAFVDIGVGKDGLVHVSELTEGRVERPEDAVQVGERYTFKILEVDPDGNRISLSLRRAQRSQRIQQLEPGTLLEGKISGIAPFGAFVDVGVGRDGLVHVSELASHRVNSVEEIVKVGDAVKVKVIEVDPNSKRISLTMRVDEPMPNERERPAPRAAEPSFGGGDRGPSFSPAPSFSPPPAFGEGRSFDDGRGADRGARRGGGFREGGREGGRDFSRPEGRGVAGGRPRRDRADQGGGRGGRSEGGRGRGDGDVFRPAEEVYSFEDPEETFSGDATLEDLLSKFNSGKGKDSRRERDEDEDEAGNTRADAIRRTLALRDEE</sequence>
<dbReference type="GO" id="GO:0003735">
    <property type="term" value="F:structural constituent of ribosome"/>
    <property type="evidence" value="ECO:0007669"/>
    <property type="project" value="TreeGrafter"/>
</dbReference>
<name>A0A6J4JRM2_9CHLR</name>